<protein>
    <submittedName>
        <fullName evidence="1">Uncharacterized protein</fullName>
    </submittedName>
</protein>
<reference evidence="1" key="1">
    <citation type="submission" date="2021-01" db="EMBL/GenBank/DDBJ databases">
        <title>Whole genome shotgun sequence of Virgisporangium aliadipatigenens NBRC 105644.</title>
        <authorList>
            <person name="Komaki H."/>
            <person name="Tamura T."/>
        </authorList>
    </citation>
    <scope>NUCLEOTIDE SEQUENCE</scope>
    <source>
        <strain evidence="1">NBRC 105644</strain>
    </source>
</reference>
<dbReference type="EMBL" id="BOPF01000052">
    <property type="protein sequence ID" value="GIJ51667.1"/>
    <property type="molecule type" value="Genomic_DNA"/>
</dbReference>
<dbReference type="RefSeq" id="WP_203905062.1">
    <property type="nucleotide sequence ID" value="NZ_BOPF01000052.1"/>
</dbReference>
<accession>A0A8J3YWA8</accession>
<gene>
    <name evidence="1" type="ORF">Val02_85530</name>
</gene>
<evidence type="ECO:0000313" key="1">
    <source>
        <dbReference type="EMBL" id="GIJ51667.1"/>
    </source>
</evidence>
<name>A0A8J3YWA8_9ACTN</name>
<dbReference type="Proteomes" id="UP000619260">
    <property type="component" value="Unassembled WGS sequence"/>
</dbReference>
<dbReference type="AlphaFoldDB" id="A0A8J3YWA8"/>
<organism evidence="1 2">
    <name type="scientific">Virgisporangium aliadipatigenens</name>
    <dbReference type="NCBI Taxonomy" id="741659"/>
    <lineage>
        <taxon>Bacteria</taxon>
        <taxon>Bacillati</taxon>
        <taxon>Actinomycetota</taxon>
        <taxon>Actinomycetes</taxon>
        <taxon>Micromonosporales</taxon>
        <taxon>Micromonosporaceae</taxon>
        <taxon>Virgisporangium</taxon>
    </lineage>
</organism>
<comment type="caution">
    <text evidence="1">The sequence shown here is derived from an EMBL/GenBank/DDBJ whole genome shotgun (WGS) entry which is preliminary data.</text>
</comment>
<proteinExistence type="predicted"/>
<sequence length="387" mass="42603">MLDPFDRNDQPVVYLVDDDPQLAAVDGLEAFDVSASWLHPLEVAAHHLETATLLAVDEYFDLRHETYGDDLTPLSPNLPISTVPQDGLALAAVLRSASKPLRRGRQPIGITLRTGQLDELTVGLPRGVRQPLVAAAHDLEWVVAKQQEQVVSLDQSDTDPLGQVATLAKALFSYPSAWSSRTARETGLRWLSVPSRDWESLAIRQALQCRPPIEVASTSQHGLAWVRWLAQRILPFPTFLLSVNRTATLLGITGSSLLRILGEDSSVADSLRTCLYDGPLRGLQGVRFWRAGIHHLIGDLVGPEDLDEPREIGDAICSRTSLAVPLDMFDPIVCINRDYQETEPPVERSSAERLVPDGWPAYADAAWGKKEDVDQGEMVELLVPKLA</sequence>
<keyword evidence="2" id="KW-1185">Reference proteome</keyword>
<evidence type="ECO:0000313" key="2">
    <source>
        <dbReference type="Proteomes" id="UP000619260"/>
    </source>
</evidence>